<dbReference type="PANTHER" id="PTHR21364:SF2">
    <property type="entry name" value="GENERAL ODORANT-BINDING PROTEIN 19A"/>
    <property type="match status" value="1"/>
</dbReference>
<dbReference type="EMBL" id="GEBQ01027544">
    <property type="protein sequence ID" value="JAT12433.1"/>
    <property type="molecule type" value="Transcribed_RNA"/>
</dbReference>
<dbReference type="EMBL" id="GEBQ01029238">
    <property type="protein sequence ID" value="JAT10739.1"/>
    <property type="molecule type" value="Transcribed_RNA"/>
</dbReference>
<reference evidence="4" key="1">
    <citation type="submission" date="2015-11" db="EMBL/GenBank/DDBJ databases">
        <title>De novo transcriptome assembly of four potential Pierce s Disease insect vectors from Arizona vineyards.</title>
        <authorList>
            <person name="Tassone E.E."/>
        </authorList>
    </citation>
    <scope>NUCLEOTIDE SEQUENCE</scope>
</reference>
<dbReference type="SUPFAM" id="SSF47565">
    <property type="entry name" value="Insect pheromone/odorant-binding proteins"/>
    <property type="match status" value="1"/>
</dbReference>
<name>A0A1B6KLX6_9HEMI</name>
<dbReference type="CDD" id="cd23992">
    <property type="entry name" value="PBP_GOBP"/>
    <property type="match status" value="1"/>
</dbReference>
<protein>
    <submittedName>
        <fullName evidence="4">Uncharacterized protein</fullName>
    </submittedName>
</protein>
<feature type="signal peptide" evidence="2">
    <location>
        <begin position="1"/>
        <end position="22"/>
    </location>
</feature>
<accession>A0A1B6KLX6</accession>
<proteinExistence type="predicted"/>
<keyword evidence="1" id="KW-0175">Coiled coil</keyword>
<sequence length="134" mass="14946">MVGPTVQIIVLTITLLIKGMSGRKVSAKGLAAFNTCRTEEKISDEELKVIRDGSVPTTTPGRCFLACMMEKSHLMKDGRYDYDQALKMAEGTLKNKKKKLREAKEKMQNCNALTWHLAERCELAAAFAQCMKTS</sequence>
<dbReference type="Pfam" id="PF01395">
    <property type="entry name" value="PBP_GOBP"/>
    <property type="match status" value="1"/>
</dbReference>
<evidence type="ECO:0000313" key="3">
    <source>
        <dbReference type="EMBL" id="JAT10739.1"/>
    </source>
</evidence>
<dbReference type="AlphaFoldDB" id="A0A1B6KLX6"/>
<evidence type="ECO:0000313" key="4">
    <source>
        <dbReference type="EMBL" id="JAT12433.1"/>
    </source>
</evidence>
<evidence type="ECO:0000256" key="1">
    <source>
        <dbReference type="SAM" id="Coils"/>
    </source>
</evidence>
<gene>
    <name evidence="4" type="ORF">g.7421</name>
    <name evidence="3" type="ORF">g.7422</name>
</gene>
<dbReference type="InterPro" id="IPR036728">
    <property type="entry name" value="PBP_GOBP_sf"/>
</dbReference>
<feature type="chain" id="PRO_5008586701" evidence="2">
    <location>
        <begin position="23"/>
        <end position="134"/>
    </location>
</feature>
<dbReference type="InterPro" id="IPR006170">
    <property type="entry name" value="PBP/GOBP"/>
</dbReference>
<organism evidence="4">
    <name type="scientific">Graphocephala atropunctata</name>
    <dbReference type="NCBI Taxonomy" id="36148"/>
    <lineage>
        <taxon>Eukaryota</taxon>
        <taxon>Metazoa</taxon>
        <taxon>Ecdysozoa</taxon>
        <taxon>Arthropoda</taxon>
        <taxon>Hexapoda</taxon>
        <taxon>Insecta</taxon>
        <taxon>Pterygota</taxon>
        <taxon>Neoptera</taxon>
        <taxon>Paraneoptera</taxon>
        <taxon>Hemiptera</taxon>
        <taxon>Auchenorrhyncha</taxon>
        <taxon>Membracoidea</taxon>
        <taxon>Cicadellidae</taxon>
        <taxon>Cicadellinae</taxon>
        <taxon>Cicadellini</taxon>
        <taxon>Graphocephala</taxon>
    </lineage>
</organism>
<feature type="coiled-coil region" evidence="1">
    <location>
        <begin position="86"/>
        <end position="113"/>
    </location>
</feature>
<dbReference type="GO" id="GO:0005549">
    <property type="term" value="F:odorant binding"/>
    <property type="evidence" value="ECO:0007669"/>
    <property type="project" value="InterPro"/>
</dbReference>
<dbReference type="Gene3D" id="1.10.238.20">
    <property type="entry name" value="Pheromone/general odorant binding protein domain"/>
    <property type="match status" value="1"/>
</dbReference>
<dbReference type="SMART" id="SM00708">
    <property type="entry name" value="PhBP"/>
    <property type="match status" value="1"/>
</dbReference>
<keyword evidence="2" id="KW-0732">Signal</keyword>
<evidence type="ECO:0000256" key="2">
    <source>
        <dbReference type="SAM" id="SignalP"/>
    </source>
</evidence>
<dbReference type="PANTHER" id="PTHR21364">
    <property type="entry name" value="GENERAL ODORANT-BINDING PROTEIN 19A"/>
    <property type="match status" value="1"/>
</dbReference>